<keyword evidence="5" id="KW-0479">Metal-binding</keyword>
<evidence type="ECO:0000256" key="11">
    <source>
        <dbReference type="ARBA" id="ARBA00023242"/>
    </source>
</evidence>
<keyword evidence="11" id="KW-0539">Nucleus</keyword>
<dbReference type="eggNOG" id="KOG2520">
    <property type="taxonomic scope" value="Eukaryota"/>
</dbReference>
<evidence type="ECO:0000259" key="14">
    <source>
        <dbReference type="SMART" id="SM00485"/>
    </source>
</evidence>
<dbReference type="GO" id="GO:0006289">
    <property type="term" value="P:nucleotide-excision repair"/>
    <property type="evidence" value="ECO:0007669"/>
    <property type="project" value="InterPro"/>
</dbReference>
<dbReference type="InterPro" id="IPR029060">
    <property type="entry name" value="PIN-like_dom_sf"/>
</dbReference>
<dbReference type="InterPro" id="IPR006086">
    <property type="entry name" value="XPG-I_dom"/>
</dbReference>
<gene>
    <name evidence="15" type="primary">107365174</name>
</gene>
<feature type="compositionally biased region" description="Basic and acidic residues" evidence="12">
    <location>
        <begin position="492"/>
        <end position="504"/>
    </location>
</feature>
<keyword evidence="9" id="KW-0460">Magnesium</keyword>
<feature type="domain" description="XPG N-terminal" evidence="14">
    <location>
        <begin position="1"/>
        <end position="98"/>
    </location>
</feature>
<proteinExistence type="inferred from homology"/>
<dbReference type="SUPFAM" id="SSF47807">
    <property type="entry name" value="5' to 3' exonuclease, C-terminal subdomain"/>
    <property type="match status" value="1"/>
</dbReference>
<dbReference type="InterPro" id="IPR006085">
    <property type="entry name" value="XPG_DNA_repair_N"/>
</dbReference>
<keyword evidence="7" id="KW-0227">DNA damage</keyword>
<dbReference type="Pfam" id="PF00867">
    <property type="entry name" value="XPG_I"/>
    <property type="match status" value="1"/>
</dbReference>
<evidence type="ECO:0000256" key="9">
    <source>
        <dbReference type="ARBA" id="ARBA00022842"/>
    </source>
</evidence>
<dbReference type="KEGG" id="tut:107365174"/>
<dbReference type="PANTHER" id="PTHR16171:SF7">
    <property type="entry name" value="DNA REPAIR PROTEIN RAD2"/>
    <property type="match status" value="1"/>
</dbReference>
<feature type="compositionally biased region" description="Basic and acidic residues" evidence="12">
    <location>
        <begin position="546"/>
        <end position="577"/>
    </location>
</feature>
<dbReference type="HOGENOM" id="CLU_003018_2_0_1"/>
<dbReference type="EMBL" id="CAEY01000211">
    <property type="status" value="NOT_ANNOTATED_CDS"/>
    <property type="molecule type" value="Genomic_DNA"/>
</dbReference>
<feature type="compositionally biased region" description="Basic residues" evidence="12">
    <location>
        <begin position="963"/>
        <end position="981"/>
    </location>
</feature>
<feature type="compositionally biased region" description="Basic and acidic residues" evidence="12">
    <location>
        <begin position="590"/>
        <end position="604"/>
    </location>
</feature>
<dbReference type="SMART" id="SM00485">
    <property type="entry name" value="XPGN"/>
    <property type="match status" value="1"/>
</dbReference>
<comment type="subcellular location">
    <subcellularLocation>
        <location evidence="2">Nucleus</location>
    </subcellularLocation>
</comment>
<feature type="compositionally biased region" description="Basic and acidic residues" evidence="12">
    <location>
        <begin position="987"/>
        <end position="999"/>
    </location>
</feature>
<reference evidence="16" key="1">
    <citation type="submission" date="2011-08" db="EMBL/GenBank/DDBJ databases">
        <authorList>
            <person name="Rombauts S."/>
        </authorList>
    </citation>
    <scope>NUCLEOTIDE SEQUENCE</scope>
    <source>
        <strain evidence="16">London</strain>
    </source>
</reference>
<dbReference type="OrthoDB" id="31113at2759"/>
<keyword evidence="8" id="KW-0378">Hydrolase</keyword>
<evidence type="ECO:0000259" key="13">
    <source>
        <dbReference type="SMART" id="SM00484"/>
    </source>
</evidence>
<feature type="domain" description="XPG-I" evidence="13">
    <location>
        <begin position="695"/>
        <end position="764"/>
    </location>
</feature>
<dbReference type="GO" id="GO:0004520">
    <property type="term" value="F:DNA endonuclease activity"/>
    <property type="evidence" value="ECO:0007669"/>
    <property type="project" value="TreeGrafter"/>
</dbReference>
<evidence type="ECO:0000256" key="6">
    <source>
        <dbReference type="ARBA" id="ARBA00022759"/>
    </source>
</evidence>
<comment type="cofactor">
    <cofactor evidence="1">
        <name>Mg(2+)</name>
        <dbReference type="ChEBI" id="CHEBI:18420"/>
    </cofactor>
</comment>
<keyword evidence="4" id="KW-0540">Nuclease</keyword>
<keyword evidence="6" id="KW-0255">Endonuclease</keyword>
<dbReference type="InterPro" id="IPR019974">
    <property type="entry name" value="XPG_CS"/>
</dbReference>
<dbReference type="SUPFAM" id="SSF88723">
    <property type="entry name" value="PIN domain-like"/>
    <property type="match status" value="1"/>
</dbReference>
<evidence type="ECO:0000256" key="2">
    <source>
        <dbReference type="ARBA" id="ARBA00004123"/>
    </source>
</evidence>
<comment type="similarity">
    <text evidence="3">Belongs to the XPG/RAD2 endonuclease family. XPG subfamily.</text>
</comment>
<dbReference type="PRINTS" id="PR00066">
    <property type="entry name" value="XRODRMPGMNTG"/>
</dbReference>
<dbReference type="InterPro" id="IPR001044">
    <property type="entry name" value="XPG/Rad2_eukaryotes"/>
</dbReference>
<dbReference type="SMART" id="SM00484">
    <property type="entry name" value="XPGI"/>
    <property type="match status" value="1"/>
</dbReference>
<feature type="region of interest" description="Disordered" evidence="12">
    <location>
        <begin position="454"/>
        <end position="650"/>
    </location>
</feature>
<dbReference type="Proteomes" id="UP000015104">
    <property type="component" value="Unassembled WGS sequence"/>
</dbReference>
<name>T1KLP9_TETUR</name>
<dbReference type="STRING" id="32264.T1KLP9"/>
<dbReference type="AlphaFoldDB" id="T1KLP9"/>
<dbReference type="EnsemblMetazoa" id="tetur14g03210.1">
    <property type="protein sequence ID" value="tetur14g03210.1"/>
    <property type="gene ID" value="tetur14g03210"/>
</dbReference>
<dbReference type="GO" id="GO:0046872">
    <property type="term" value="F:metal ion binding"/>
    <property type="evidence" value="ECO:0007669"/>
    <property type="project" value="UniProtKB-KW"/>
</dbReference>
<feature type="compositionally biased region" description="Polar residues" evidence="12">
    <location>
        <begin position="627"/>
        <end position="650"/>
    </location>
</feature>
<sequence>MGVKGLWTLLEPVGYPISLESLEGKVIAVDISIWINQSIKGIRDKRGILAENAHLLGLFNRICKLLFYKIKPVFVFDGGAPALKRQTIEERRLRRENILAKAKSNVNKVLQSYLSDKFQKDIEFEDDEELTDVGIGLKEWTNKDEGNLFVLPENSVGDKKTDQEEEDWQEFAFAAHPKFKKLQDEELIDTESEDFKSLPPEIRHEILSEIREKKKRLNKVEDIPKETDNFSIYQMKRILVRRQIQEKMEELQNEMISSVSSKATSFVPENYNTYEGITAQRVMSDDSTHFIYMNKRKLENDGGAPKLLMPKRKKEESERELLPKKAYRDICFSVEDFDYGLKEEAEKEGSTSLRDKIKSEKPLGPTIRITDLTSKPKPANITKKLNDFVIQSESSESGSDNDFIEVETIQDSDGEEISDEKTMPVLNNSMESSSSIEHSEIIKKDIFPQRNKVSSTESFTNFDEPIASTSKEADRIESQIFNPSAQLEPDLFIEKEVKSHKKEENEDDDIQFLSESKDETVITKSHHFAAIDSPPAKNSNKIFHQSPEKRLESPSTSKKSESLTPKKADSATPKKSDSSTPKKPKPITPKKPDSATPKKTEHMTPKKFTSLTPKKLDSVTPKKAESLTPNSKTKTTITPTKQSGSLSDSLTPIKVLKSSERTDEMNEQLRDIKKAERQTSTVAQNMISECRELLSMFGIPYVMSPMEAEAQCAALEIQGLTNGTITDDSDIWLFGGKTVFKNFFNQSKFVEMYAIKDIEQKLKLNRVTMICVAMLTGCDYTDGVESVGPVKALEILSEFPGEGLERLKSFKDWWNKKKKGNDKSPGNKQRAQFLKLNLSENFPSELVFKAFMSPIVMESGEKFSWGMPDLDLLRRFAGEKMRWSREKIDSTLTPIIKNLNQKQNQLRIDQFIKLRTNNNKVVYSSKRLANAVNKISGSNESSEVVAGGSGNPGLSKLREKVKNQRKKGRVTNQQTKRKTGKPGKSGKTVDKTVIEKETIELSESSSGPD</sequence>
<evidence type="ECO:0000256" key="7">
    <source>
        <dbReference type="ARBA" id="ARBA00022763"/>
    </source>
</evidence>
<accession>T1KLP9</accession>
<dbReference type="SMART" id="SM00279">
    <property type="entry name" value="HhH2"/>
    <property type="match status" value="1"/>
</dbReference>
<feature type="region of interest" description="Disordered" evidence="12">
    <location>
        <begin position="392"/>
        <end position="442"/>
    </location>
</feature>
<dbReference type="GO" id="GO:0003697">
    <property type="term" value="F:single-stranded DNA binding"/>
    <property type="evidence" value="ECO:0007669"/>
    <property type="project" value="InterPro"/>
</dbReference>
<dbReference type="GO" id="GO:0016788">
    <property type="term" value="F:hydrolase activity, acting on ester bonds"/>
    <property type="evidence" value="ECO:0007669"/>
    <property type="project" value="InterPro"/>
</dbReference>
<feature type="compositionally biased region" description="Basic and acidic residues" evidence="12">
    <location>
        <begin position="614"/>
        <end position="625"/>
    </location>
</feature>
<evidence type="ECO:0000256" key="10">
    <source>
        <dbReference type="ARBA" id="ARBA00023204"/>
    </source>
</evidence>
<evidence type="ECO:0000256" key="12">
    <source>
        <dbReference type="SAM" id="MobiDB-lite"/>
    </source>
</evidence>
<dbReference type="PRINTS" id="PR00853">
    <property type="entry name" value="XPGRADSUPER"/>
</dbReference>
<evidence type="ECO:0000313" key="15">
    <source>
        <dbReference type="EnsemblMetazoa" id="tetur14g03210.1"/>
    </source>
</evidence>
<dbReference type="PROSITE" id="PS00841">
    <property type="entry name" value="XPG_1"/>
    <property type="match status" value="1"/>
</dbReference>
<feature type="compositionally biased region" description="Acidic residues" evidence="12">
    <location>
        <begin position="402"/>
        <end position="418"/>
    </location>
</feature>
<keyword evidence="10" id="KW-0234">DNA repair</keyword>
<evidence type="ECO:0000313" key="16">
    <source>
        <dbReference type="Proteomes" id="UP000015104"/>
    </source>
</evidence>
<dbReference type="Gene3D" id="1.10.150.20">
    <property type="entry name" value="5' to 3' exonuclease, C-terminal subdomain"/>
    <property type="match status" value="1"/>
</dbReference>
<reference evidence="15" key="2">
    <citation type="submission" date="2015-06" db="UniProtKB">
        <authorList>
            <consortium name="EnsemblMetazoa"/>
        </authorList>
    </citation>
    <scope>IDENTIFICATION</scope>
</reference>
<evidence type="ECO:0000256" key="5">
    <source>
        <dbReference type="ARBA" id="ARBA00022723"/>
    </source>
</evidence>
<evidence type="ECO:0000256" key="3">
    <source>
        <dbReference type="ARBA" id="ARBA00005283"/>
    </source>
</evidence>
<dbReference type="Pfam" id="PF00752">
    <property type="entry name" value="XPG_N"/>
    <property type="match status" value="1"/>
</dbReference>
<feature type="region of interest" description="Disordered" evidence="12">
    <location>
        <begin position="937"/>
        <end position="1009"/>
    </location>
</feature>
<dbReference type="InterPro" id="IPR008918">
    <property type="entry name" value="HhH2"/>
</dbReference>
<dbReference type="InterPro" id="IPR006084">
    <property type="entry name" value="XPG/Rad2"/>
</dbReference>
<organism evidence="15 16">
    <name type="scientific">Tetranychus urticae</name>
    <name type="common">Two-spotted spider mite</name>
    <dbReference type="NCBI Taxonomy" id="32264"/>
    <lineage>
        <taxon>Eukaryota</taxon>
        <taxon>Metazoa</taxon>
        <taxon>Ecdysozoa</taxon>
        <taxon>Arthropoda</taxon>
        <taxon>Chelicerata</taxon>
        <taxon>Arachnida</taxon>
        <taxon>Acari</taxon>
        <taxon>Acariformes</taxon>
        <taxon>Trombidiformes</taxon>
        <taxon>Prostigmata</taxon>
        <taxon>Eleutherengona</taxon>
        <taxon>Raphignathae</taxon>
        <taxon>Tetranychoidea</taxon>
        <taxon>Tetranychidae</taxon>
        <taxon>Tetranychus</taxon>
    </lineage>
</organism>
<evidence type="ECO:0000256" key="1">
    <source>
        <dbReference type="ARBA" id="ARBA00001946"/>
    </source>
</evidence>
<dbReference type="OMA" id="PNSMDFS"/>
<keyword evidence="16" id="KW-1185">Reference proteome</keyword>
<dbReference type="GO" id="GO:0005634">
    <property type="term" value="C:nucleus"/>
    <property type="evidence" value="ECO:0007669"/>
    <property type="project" value="UniProtKB-SubCell"/>
</dbReference>
<evidence type="ECO:0000256" key="8">
    <source>
        <dbReference type="ARBA" id="ARBA00022801"/>
    </source>
</evidence>
<evidence type="ECO:0008006" key="17">
    <source>
        <dbReference type="Google" id="ProtNLM"/>
    </source>
</evidence>
<protein>
    <recommendedName>
        <fullName evidence="17">XPG N-terminal domain-containing protein</fullName>
    </recommendedName>
</protein>
<dbReference type="Gene3D" id="3.40.50.1010">
    <property type="entry name" value="5'-nuclease"/>
    <property type="match status" value="2"/>
</dbReference>
<dbReference type="CDD" id="cd09868">
    <property type="entry name" value="PIN_XPG_RAD2"/>
    <property type="match status" value="2"/>
</dbReference>
<evidence type="ECO:0000256" key="4">
    <source>
        <dbReference type="ARBA" id="ARBA00022722"/>
    </source>
</evidence>
<dbReference type="PANTHER" id="PTHR16171">
    <property type="entry name" value="DNA REPAIR PROTEIN COMPLEMENTING XP-G CELLS-RELATED"/>
    <property type="match status" value="1"/>
</dbReference>
<dbReference type="InterPro" id="IPR036279">
    <property type="entry name" value="5-3_exonuclease_C_sf"/>
</dbReference>